<dbReference type="GO" id="GO:0005737">
    <property type="term" value="C:cytoplasm"/>
    <property type="evidence" value="ECO:0007669"/>
    <property type="project" value="UniProtKB-SubCell"/>
</dbReference>
<dbReference type="Pfam" id="PF02547">
    <property type="entry name" value="Queuosine_synth"/>
    <property type="match status" value="1"/>
</dbReference>
<dbReference type="RefSeq" id="WP_069726380.1">
    <property type="nucleotide sequence ID" value="NZ_MDCO01000009.1"/>
</dbReference>
<comment type="pathway">
    <text evidence="5">tRNA modification; tRNA-queuosine biosynthesis.</text>
</comment>
<keyword evidence="6" id="KW-0413">Isomerase</keyword>
<evidence type="ECO:0000313" key="7">
    <source>
        <dbReference type="Proteomes" id="UP000095247"/>
    </source>
</evidence>
<dbReference type="EMBL" id="MDCO01000009">
    <property type="protein sequence ID" value="OEJ14885.1"/>
    <property type="molecule type" value="Genomic_DNA"/>
</dbReference>
<evidence type="ECO:0000313" key="6">
    <source>
        <dbReference type="EMBL" id="OEJ14885.1"/>
    </source>
</evidence>
<comment type="function">
    <text evidence="5">Transfers and isomerizes the ribose moiety from AdoMet to the 7-aminomethyl group of 7-deazaguanine (preQ1-tRNA) to give epoxyqueuosine (oQ-tRNA).</text>
</comment>
<keyword evidence="1 5" id="KW-0963">Cytoplasm</keyword>
<keyword evidence="2 5" id="KW-0808">Transferase</keyword>
<evidence type="ECO:0000256" key="2">
    <source>
        <dbReference type="ARBA" id="ARBA00022679"/>
    </source>
</evidence>
<dbReference type="AlphaFoldDB" id="A0A1E5NFF3"/>
<dbReference type="SUPFAM" id="SSF111337">
    <property type="entry name" value="QueA-like"/>
    <property type="match status" value="1"/>
</dbReference>
<organism evidence="6 7">
    <name type="scientific">Brachyspira hampsonii</name>
    <dbReference type="NCBI Taxonomy" id="1287055"/>
    <lineage>
        <taxon>Bacteria</taxon>
        <taxon>Pseudomonadati</taxon>
        <taxon>Spirochaetota</taxon>
        <taxon>Spirochaetia</taxon>
        <taxon>Brachyspirales</taxon>
        <taxon>Brachyspiraceae</taxon>
        <taxon>Brachyspira</taxon>
    </lineage>
</organism>
<dbReference type="PANTHER" id="PTHR30307">
    <property type="entry name" value="S-ADENOSYLMETHIONINE:TRNA RIBOSYLTRANSFERASE-ISOMERASE"/>
    <property type="match status" value="1"/>
</dbReference>
<evidence type="ECO:0000256" key="1">
    <source>
        <dbReference type="ARBA" id="ARBA00022490"/>
    </source>
</evidence>
<evidence type="ECO:0000256" key="4">
    <source>
        <dbReference type="ARBA" id="ARBA00022785"/>
    </source>
</evidence>
<dbReference type="InterPro" id="IPR042118">
    <property type="entry name" value="QueA_dom1"/>
</dbReference>
<protein>
    <recommendedName>
        <fullName evidence="5">S-adenosylmethionine:tRNA ribosyltransferase-isomerase</fullName>
        <ecNumber evidence="5">2.4.99.17</ecNumber>
    </recommendedName>
    <alternativeName>
        <fullName evidence="5">Queuosine biosynthesis protein QueA</fullName>
    </alternativeName>
</protein>
<dbReference type="EC" id="2.4.99.17" evidence="5"/>
<gene>
    <name evidence="5" type="primary">queA</name>
    <name evidence="6" type="ORF">BFL38_08610</name>
</gene>
<dbReference type="PANTHER" id="PTHR30307:SF0">
    <property type="entry name" value="S-ADENOSYLMETHIONINE:TRNA RIBOSYLTRANSFERASE-ISOMERASE"/>
    <property type="match status" value="1"/>
</dbReference>
<dbReference type="UniPathway" id="UPA00392"/>
<comment type="caution">
    <text evidence="6">The sequence shown here is derived from an EMBL/GenBank/DDBJ whole genome shotgun (WGS) entry which is preliminary data.</text>
</comment>
<dbReference type="InterPro" id="IPR036100">
    <property type="entry name" value="QueA_sf"/>
</dbReference>
<dbReference type="InterPro" id="IPR003699">
    <property type="entry name" value="QueA"/>
</dbReference>
<comment type="similarity">
    <text evidence="5">Belongs to the QueA family.</text>
</comment>
<dbReference type="Gene3D" id="2.40.10.240">
    <property type="entry name" value="QueA-like"/>
    <property type="match status" value="1"/>
</dbReference>
<dbReference type="NCBIfam" id="TIGR00113">
    <property type="entry name" value="queA"/>
    <property type="match status" value="1"/>
</dbReference>
<reference evidence="6 7" key="1">
    <citation type="submission" date="2016-08" db="EMBL/GenBank/DDBJ databases">
        <title>Characterization and recognition of Brachyspira hampsonii sp. nov., a novel intestinal spirochete that is pathogenic to pigs.</title>
        <authorList>
            <person name="Mirajkar N."/>
            <person name="La T."/>
            <person name="Phillips N."/>
            <person name="Hampson D."/>
            <person name="Gebhart C."/>
        </authorList>
    </citation>
    <scope>NUCLEOTIDE SEQUENCE [LARGE SCALE GENOMIC DNA]</scope>
    <source>
        <strain evidence="6 7">P280/1</strain>
    </source>
</reference>
<comment type="subcellular location">
    <subcellularLocation>
        <location evidence="5">Cytoplasm</location>
    </subcellularLocation>
</comment>
<dbReference type="Gene3D" id="3.40.1780.10">
    <property type="entry name" value="QueA-like"/>
    <property type="match status" value="1"/>
</dbReference>
<dbReference type="NCBIfam" id="NF001140">
    <property type="entry name" value="PRK00147.1"/>
    <property type="match status" value="1"/>
</dbReference>
<dbReference type="InterPro" id="IPR042119">
    <property type="entry name" value="QueA_dom2"/>
</dbReference>
<dbReference type="GO" id="GO:0008616">
    <property type="term" value="P:tRNA queuosine(34) biosynthetic process"/>
    <property type="evidence" value="ECO:0007669"/>
    <property type="project" value="UniProtKB-UniRule"/>
</dbReference>
<evidence type="ECO:0000256" key="3">
    <source>
        <dbReference type="ARBA" id="ARBA00022691"/>
    </source>
</evidence>
<sequence length="359" mass="41252">MTDYFNKETYNFYLPENLIATNPNYERDHCKLMTLNKNTGKLEHKIFADIINYLNKDDVLVLNDSKVIPARIYAKKNTGGNSEILLLNKVNNDESTWECLIKGKNIKEADTLYLDYSHLDNVGNIEALIEKDNISTKIIKFSKPLTSDILDAIGKIPLPPYIIQSRKRKGEEEYNSNDKEFYQNVYAKNEGSIASPTSGLHFTKELLEKIKSIGVTVCYVTLHVGFSTFNPLKEDDLRNHIMHEEKFIIPKDSYDIIVNAKKEGRRVVSCGTTVARVLESEYDNYDFKRMEGSTNIFIYPPYKFKCVDALITNFHTPHSTLLAMVSAFAGYDNIINAYKTAVENNYRFFSYGDAMFMFE</sequence>
<accession>A0A1E5NFF3</accession>
<dbReference type="HAMAP" id="MF_00113">
    <property type="entry name" value="QueA"/>
    <property type="match status" value="1"/>
</dbReference>
<proteinExistence type="inferred from homology"/>
<evidence type="ECO:0000256" key="5">
    <source>
        <dbReference type="HAMAP-Rule" id="MF_00113"/>
    </source>
</evidence>
<keyword evidence="4 5" id="KW-0671">Queuosine biosynthesis</keyword>
<dbReference type="GO" id="GO:0051075">
    <property type="term" value="F:S-adenosylmethionine:tRNA ribosyltransferase-isomerase activity"/>
    <property type="evidence" value="ECO:0007669"/>
    <property type="project" value="UniProtKB-EC"/>
</dbReference>
<dbReference type="Proteomes" id="UP000095247">
    <property type="component" value="Unassembled WGS sequence"/>
</dbReference>
<name>A0A1E5NFF3_9SPIR</name>
<comment type="subunit">
    <text evidence="5">Monomer.</text>
</comment>
<comment type="catalytic activity">
    <reaction evidence="5">
        <text>7-aminomethyl-7-carbaguanosine(34) in tRNA + S-adenosyl-L-methionine = epoxyqueuosine(34) in tRNA + adenine + L-methionine + 2 H(+)</text>
        <dbReference type="Rhea" id="RHEA:32155"/>
        <dbReference type="Rhea" id="RHEA-COMP:10342"/>
        <dbReference type="Rhea" id="RHEA-COMP:18582"/>
        <dbReference type="ChEBI" id="CHEBI:15378"/>
        <dbReference type="ChEBI" id="CHEBI:16708"/>
        <dbReference type="ChEBI" id="CHEBI:57844"/>
        <dbReference type="ChEBI" id="CHEBI:59789"/>
        <dbReference type="ChEBI" id="CHEBI:82833"/>
        <dbReference type="ChEBI" id="CHEBI:194443"/>
        <dbReference type="EC" id="2.4.99.17"/>
    </reaction>
</comment>
<keyword evidence="3 5" id="KW-0949">S-adenosyl-L-methionine</keyword>